<evidence type="ECO:0000313" key="1">
    <source>
        <dbReference type="EMBL" id="KAB8292941.1"/>
    </source>
</evidence>
<reference evidence="1 2" key="1">
    <citation type="submission" date="2019-06" db="EMBL/GenBank/DDBJ databases">
        <title>Genome Sequence of the Brown Rot Fungal Pathogen Monilinia laxa.</title>
        <authorList>
            <person name="De Miccolis Angelini R.M."/>
            <person name="Landi L."/>
            <person name="Abate D."/>
            <person name="Pollastro S."/>
            <person name="Romanazzi G."/>
            <person name="Faretra F."/>
        </authorList>
    </citation>
    <scope>NUCLEOTIDE SEQUENCE [LARGE SCALE GENOMIC DNA]</scope>
    <source>
        <strain evidence="1 2">Mlax316</strain>
    </source>
</reference>
<sequence>MYWYENSAFGNHRFRKLALVFIDGVDWKGPTIQWEIIRRFIVGDTNRAPKRDIQDFTNVGDIHIVGRVHNRKHSGPYWNISKACNVLWLFLSIDRK</sequence>
<dbReference type="EMBL" id="VIGI01000012">
    <property type="protein sequence ID" value="KAB8292941.1"/>
    <property type="molecule type" value="Genomic_DNA"/>
</dbReference>
<protein>
    <submittedName>
        <fullName evidence="1">Uncharacterized protein</fullName>
    </submittedName>
</protein>
<name>A0A5N6JU94_MONLA</name>
<accession>A0A5N6JU94</accession>
<dbReference type="Proteomes" id="UP000326757">
    <property type="component" value="Unassembled WGS sequence"/>
</dbReference>
<comment type="caution">
    <text evidence="1">The sequence shown here is derived from an EMBL/GenBank/DDBJ whole genome shotgun (WGS) entry which is preliminary data.</text>
</comment>
<keyword evidence="2" id="KW-1185">Reference proteome</keyword>
<evidence type="ECO:0000313" key="2">
    <source>
        <dbReference type="Proteomes" id="UP000326757"/>
    </source>
</evidence>
<proteinExistence type="predicted"/>
<organism evidence="1 2">
    <name type="scientific">Monilinia laxa</name>
    <name type="common">Brown rot fungus</name>
    <name type="synonym">Sclerotinia laxa</name>
    <dbReference type="NCBI Taxonomy" id="61186"/>
    <lineage>
        <taxon>Eukaryota</taxon>
        <taxon>Fungi</taxon>
        <taxon>Dikarya</taxon>
        <taxon>Ascomycota</taxon>
        <taxon>Pezizomycotina</taxon>
        <taxon>Leotiomycetes</taxon>
        <taxon>Helotiales</taxon>
        <taxon>Sclerotiniaceae</taxon>
        <taxon>Monilinia</taxon>
    </lineage>
</organism>
<gene>
    <name evidence="1" type="ORF">EYC80_007305</name>
</gene>
<dbReference type="AlphaFoldDB" id="A0A5N6JU94"/>